<keyword evidence="1" id="KW-0732">Signal</keyword>
<evidence type="ECO:0000313" key="3">
    <source>
        <dbReference type="RefSeq" id="XP_030749456.1"/>
    </source>
</evidence>
<accession>A0A6J2XE73</accession>
<feature type="signal peptide" evidence="1">
    <location>
        <begin position="1"/>
        <end position="19"/>
    </location>
</feature>
<dbReference type="KEGG" id="soy:115877442"/>
<feature type="chain" id="PRO_5026662593" evidence="1">
    <location>
        <begin position="20"/>
        <end position="128"/>
    </location>
</feature>
<dbReference type="AlphaFoldDB" id="A0A6J2XE73"/>
<dbReference type="RefSeq" id="XP_030749456.1">
    <property type="nucleotide sequence ID" value="XM_030893596.1"/>
</dbReference>
<dbReference type="InParanoid" id="A0A6J2XE73"/>
<proteinExistence type="predicted"/>
<keyword evidence="2" id="KW-1185">Reference proteome</keyword>
<name>A0A6J2XE73_SITOR</name>
<evidence type="ECO:0000313" key="2">
    <source>
        <dbReference type="Proteomes" id="UP000504635"/>
    </source>
</evidence>
<evidence type="ECO:0000256" key="1">
    <source>
        <dbReference type="SAM" id="SignalP"/>
    </source>
</evidence>
<reference evidence="3" key="1">
    <citation type="submission" date="2025-08" db="UniProtKB">
        <authorList>
            <consortium name="RefSeq"/>
        </authorList>
    </citation>
    <scope>IDENTIFICATION</scope>
    <source>
        <tissue evidence="3">Gonads</tissue>
    </source>
</reference>
<dbReference type="Pfam" id="PF15868">
    <property type="entry name" value="MBF2"/>
    <property type="match status" value="1"/>
</dbReference>
<organism evidence="2 3">
    <name type="scientific">Sitophilus oryzae</name>
    <name type="common">Rice weevil</name>
    <name type="synonym">Curculio oryzae</name>
    <dbReference type="NCBI Taxonomy" id="7048"/>
    <lineage>
        <taxon>Eukaryota</taxon>
        <taxon>Metazoa</taxon>
        <taxon>Ecdysozoa</taxon>
        <taxon>Arthropoda</taxon>
        <taxon>Hexapoda</taxon>
        <taxon>Insecta</taxon>
        <taxon>Pterygota</taxon>
        <taxon>Neoptera</taxon>
        <taxon>Endopterygota</taxon>
        <taxon>Coleoptera</taxon>
        <taxon>Polyphaga</taxon>
        <taxon>Cucujiformia</taxon>
        <taxon>Curculionidae</taxon>
        <taxon>Dryophthorinae</taxon>
        <taxon>Sitophilus</taxon>
    </lineage>
</organism>
<gene>
    <name evidence="3" type="primary">LOC115877442</name>
</gene>
<dbReference type="InterPro" id="IPR031734">
    <property type="entry name" value="MBF2"/>
</dbReference>
<sequence>MVIKYLSVIVIVFATIVFAIPPSLTDESLENTNGTNITDGLCDSTPDSELVYTHHVSEIGIPFFKRSDTATYYGDPSIYCIKVINLNSGSNVGHVSITAGGVGHHFAEFYMISDTSHGIEFLINIFAN</sequence>
<protein>
    <submittedName>
        <fullName evidence="3">Uncharacterized protein LOC115877442</fullName>
    </submittedName>
</protein>
<dbReference type="GeneID" id="115877442"/>
<dbReference type="Proteomes" id="UP000504635">
    <property type="component" value="Unplaced"/>
</dbReference>